<evidence type="ECO:0008006" key="3">
    <source>
        <dbReference type="Google" id="ProtNLM"/>
    </source>
</evidence>
<gene>
    <name evidence="1" type="ORF">SAMN05518846_10339</name>
</gene>
<protein>
    <recommendedName>
        <fullName evidence="3">Sporulation protein (Bac_small_yrzI)</fullName>
    </recommendedName>
</protein>
<keyword evidence="2" id="KW-1185">Reference proteome</keyword>
<sequence>MYIPMIFFTITIKFEKRQLTPAQREARCKRDLAIAEIEERKRQIAAQYPEFWFR</sequence>
<reference evidence="2" key="1">
    <citation type="submission" date="2016-10" db="EMBL/GenBank/DDBJ databases">
        <authorList>
            <person name="Varghese N."/>
            <person name="Submissions S."/>
        </authorList>
    </citation>
    <scope>NUCLEOTIDE SEQUENCE [LARGE SCALE GENOMIC DNA]</scope>
    <source>
        <strain evidence="2">OK042</strain>
    </source>
</reference>
<dbReference type="RefSeq" id="WP_092267016.1">
    <property type="nucleotide sequence ID" value="NZ_FORT01000003.1"/>
</dbReference>
<organism evidence="1 2">
    <name type="scientific">Brevibacillus centrosporus</name>
    <dbReference type="NCBI Taxonomy" id="54910"/>
    <lineage>
        <taxon>Bacteria</taxon>
        <taxon>Bacillati</taxon>
        <taxon>Bacillota</taxon>
        <taxon>Bacilli</taxon>
        <taxon>Bacillales</taxon>
        <taxon>Paenibacillaceae</taxon>
        <taxon>Brevibacillus</taxon>
    </lineage>
</organism>
<evidence type="ECO:0000313" key="1">
    <source>
        <dbReference type="EMBL" id="SFJ33283.1"/>
    </source>
</evidence>
<name>A0A1I3QGN3_9BACL</name>
<dbReference type="Proteomes" id="UP000198915">
    <property type="component" value="Unassembled WGS sequence"/>
</dbReference>
<proteinExistence type="predicted"/>
<dbReference type="EMBL" id="FORT01000003">
    <property type="protein sequence ID" value="SFJ33283.1"/>
    <property type="molecule type" value="Genomic_DNA"/>
</dbReference>
<accession>A0A1I3QGN3</accession>
<evidence type="ECO:0000313" key="2">
    <source>
        <dbReference type="Proteomes" id="UP000198915"/>
    </source>
</evidence>
<dbReference type="AlphaFoldDB" id="A0A1I3QGN3"/>